<dbReference type="InterPro" id="IPR048510">
    <property type="entry name" value="WsaF_N"/>
</dbReference>
<dbReference type="RefSeq" id="WP_022563772.1">
    <property type="nucleotide sequence ID" value="NC_022545.1"/>
</dbReference>
<evidence type="ECO:0000259" key="1">
    <source>
        <dbReference type="Pfam" id="PF21374"/>
    </source>
</evidence>
<name>U4Q2I9_9HYPH</name>
<feature type="domain" description="WsaF N-terminal" evidence="1">
    <location>
        <begin position="94"/>
        <end position="231"/>
    </location>
</feature>
<proteinExistence type="predicted"/>
<dbReference type="Proteomes" id="UP000016944">
    <property type="component" value="Chromosome II"/>
</dbReference>
<evidence type="ECO:0008006" key="5">
    <source>
        <dbReference type="Google" id="ProtNLM"/>
    </source>
</evidence>
<gene>
    <name evidence="3" type="ORF">BN877_II1683</name>
</gene>
<dbReference type="Gene3D" id="3.40.50.2000">
    <property type="entry name" value="Glycogen Phosphorylase B"/>
    <property type="match status" value="1"/>
</dbReference>
<evidence type="ECO:0000313" key="3">
    <source>
        <dbReference type="EMBL" id="CDI11469.1"/>
    </source>
</evidence>
<dbReference type="PATRIC" id="fig|424182.3.peg.4527"/>
<dbReference type="Pfam" id="PF21374">
    <property type="entry name" value="WsaF_N"/>
    <property type="match status" value="1"/>
</dbReference>
<dbReference type="EMBL" id="HG518323">
    <property type="protein sequence ID" value="CDI11469.1"/>
    <property type="molecule type" value="Genomic_DNA"/>
</dbReference>
<reference evidence="3 4" key="1">
    <citation type="journal article" date="2013" name="Genome Announc.">
        <title>Complete Genome Sequence of the Sesbania Symbiont and Rice Growth-Promoting Endophyte Rhizobium sp. Strain IRBG74.</title>
        <authorList>
            <person name="Crook M.B."/>
            <person name="Mitra S."/>
            <person name="Ane J.M."/>
            <person name="Sadowsky M.J."/>
            <person name="Gyaneshwar P."/>
        </authorList>
    </citation>
    <scope>NUCLEOTIDE SEQUENCE [LARGE SCALE GENOMIC DNA]</scope>
    <source>
        <strain evidence="3 4">IRBG74</strain>
    </source>
</reference>
<feature type="domain" description="WsaF C-terminal" evidence="2">
    <location>
        <begin position="277"/>
        <end position="407"/>
    </location>
</feature>
<dbReference type="InterPro" id="IPR055050">
    <property type="entry name" value="WsaF_C"/>
</dbReference>
<dbReference type="GO" id="GO:0030247">
    <property type="term" value="F:polysaccharide binding"/>
    <property type="evidence" value="ECO:0007669"/>
    <property type="project" value="InterPro"/>
</dbReference>
<dbReference type="HOGENOM" id="CLU_619543_0_0_5"/>
<dbReference type="KEGG" id="rir:BN877_II1683"/>
<dbReference type="Pfam" id="PF22772">
    <property type="entry name" value="WsaF_C"/>
    <property type="match status" value="1"/>
</dbReference>
<accession>U4Q2I9</accession>
<evidence type="ECO:0000259" key="2">
    <source>
        <dbReference type="Pfam" id="PF22772"/>
    </source>
</evidence>
<protein>
    <recommendedName>
        <fullName evidence="5">Glycosyltransferase family 4 protein</fullName>
    </recommendedName>
</protein>
<dbReference type="AlphaFoldDB" id="U4Q2I9"/>
<dbReference type="Gene3D" id="3.40.50.11090">
    <property type="match status" value="1"/>
</dbReference>
<organism evidence="3 4">
    <name type="scientific">Agrobacterium pusense</name>
    <dbReference type="NCBI Taxonomy" id="648995"/>
    <lineage>
        <taxon>Bacteria</taxon>
        <taxon>Pseudomonadati</taxon>
        <taxon>Pseudomonadota</taxon>
        <taxon>Alphaproteobacteria</taxon>
        <taxon>Hyphomicrobiales</taxon>
        <taxon>Rhizobiaceae</taxon>
        <taxon>Rhizobium/Agrobacterium group</taxon>
        <taxon>Agrobacterium</taxon>
    </lineage>
</organism>
<evidence type="ECO:0000313" key="4">
    <source>
        <dbReference type="Proteomes" id="UP000016944"/>
    </source>
</evidence>
<sequence>MKKILYRIAFHKDGRPRKWLKTLLANKQKEIRRPFRRVVYKRNGSVRARYHAWLANTPVSVHSDSVETVQGCLDKRWSGLRPLVTFPDTNAEKRINLVTDSIRESSLFGGVGTALLLAVLLSEKSKAPLRVITRLEPPDTLALSALLKANNIEFSGRVEFQFAPHYGSRELPVSPLDFFISTSWWTTRSLLNTVAHDRIIYLLQEDERMFYPMGDDHVACSLTLAEPVKLVVINTKLLYDCLTDQKYGVSGLEVRSMFFEPAFSDRERDWNRVPGKRNLFFYARPKNLRNLYFTGLGLIERAVSEGIIDPQEWKVHLVGHDVPKLEFSSNLEAEYHKPMRWEQYLEFLRGMDAGISLMHTPHPSYPPLDLASMGIPVLTNAAFGKRHLGGYSNNIICAELDSMSLLAGVRQLIAKANDLESCRQNLATDNICRSWRKALGNVVDHLNDMIER</sequence>